<keyword evidence="1" id="KW-0812">Transmembrane</keyword>
<dbReference type="RefSeq" id="WP_349657608.1">
    <property type="nucleotide sequence ID" value="NZ_CP144460.1"/>
</dbReference>
<name>A0AAU7PDV0_9XANT</name>
<feature type="transmembrane region" description="Helical" evidence="1">
    <location>
        <begin position="48"/>
        <end position="68"/>
    </location>
</feature>
<keyword evidence="1" id="KW-1133">Transmembrane helix</keyword>
<feature type="transmembrane region" description="Helical" evidence="1">
    <location>
        <begin position="80"/>
        <end position="103"/>
    </location>
</feature>
<evidence type="ECO:0000256" key="1">
    <source>
        <dbReference type="SAM" id="Phobius"/>
    </source>
</evidence>
<protein>
    <recommendedName>
        <fullName evidence="3">Transmembrane protein</fullName>
    </recommendedName>
</protein>
<dbReference type="AlphaFoldDB" id="A0AAU7PDV0"/>
<evidence type="ECO:0008006" key="3">
    <source>
        <dbReference type="Google" id="ProtNLM"/>
    </source>
</evidence>
<keyword evidence="1" id="KW-0472">Membrane</keyword>
<reference evidence="2" key="1">
    <citation type="submission" date="2024-02" db="EMBL/GenBank/DDBJ databases">
        <title>Complete genome sequence of Xanthomonas sp. 10-10.</title>
        <authorList>
            <person name="Biessy A."/>
            <person name="Ciotola M."/>
            <person name="Cadieux M."/>
            <person name="Soufiane B."/>
            <person name="Laforest M."/>
            <person name="Filion M."/>
        </authorList>
    </citation>
    <scope>NUCLEOTIDE SEQUENCE</scope>
    <source>
        <strain evidence="2">10-10</strain>
    </source>
</reference>
<proteinExistence type="predicted"/>
<evidence type="ECO:0000313" key="2">
    <source>
        <dbReference type="EMBL" id="XBS39943.1"/>
    </source>
</evidence>
<sequence>MDGVTIGLAVGGISALLGLYQHGYIARHRLSTESFDSPVRWQRWTNRYLIFSLHFFLAFFLTPVLINFMDMDATAIPVRFRIPAYLIACMPLALLFFHFDLWFMRRCDQTKRDARERAQQYLSRL</sequence>
<feature type="transmembrane region" description="Helical" evidence="1">
    <location>
        <begin position="6"/>
        <end position="27"/>
    </location>
</feature>
<gene>
    <name evidence="2" type="ORF">VZ068_10800</name>
</gene>
<organism evidence="2">
    <name type="scientific">Xanthomonas sp. 10-10</name>
    <dbReference type="NCBI Taxonomy" id="3115848"/>
    <lineage>
        <taxon>Bacteria</taxon>
        <taxon>Pseudomonadati</taxon>
        <taxon>Pseudomonadota</taxon>
        <taxon>Gammaproteobacteria</taxon>
        <taxon>Lysobacterales</taxon>
        <taxon>Lysobacteraceae</taxon>
        <taxon>Xanthomonas</taxon>
    </lineage>
</organism>
<accession>A0AAU7PDV0</accession>
<dbReference type="EMBL" id="CP144460">
    <property type="protein sequence ID" value="XBS39943.1"/>
    <property type="molecule type" value="Genomic_DNA"/>
</dbReference>